<sequence>MTPEVLSNYPQIQELHVAEVVNYLQQHHWITISHPNPRLLVFEKGVDDQGKPIQIVLPSKDEYEDRPYLLAKAVNLVSVLESASFQEIVNGINASVHAS</sequence>
<protein>
    <submittedName>
        <fullName evidence="1">Uncharacterized protein</fullName>
    </submittedName>
</protein>
<evidence type="ECO:0000313" key="2">
    <source>
        <dbReference type="Proteomes" id="UP000660380"/>
    </source>
</evidence>
<organism evidence="1 2">
    <name type="scientific">Scytonema hofmannii FACHB-248</name>
    <dbReference type="NCBI Taxonomy" id="1842502"/>
    <lineage>
        <taxon>Bacteria</taxon>
        <taxon>Bacillati</taxon>
        <taxon>Cyanobacteriota</taxon>
        <taxon>Cyanophyceae</taxon>
        <taxon>Nostocales</taxon>
        <taxon>Scytonemataceae</taxon>
        <taxon>Scytonema</taxon>
    </lineage>
</organism>
<name>A0ABR8GLC8_9CYAN</name>
<reference evidence="1 2" key="1">
    <citation type="journal article" date="2020" name="ISME J.">
        <title>Comparative genomics reveals insights into cyanobacterial evolution and habitat adaptation.</title>
        <authorList>
            <person name="Chen M.Y."/>
            <person name="Teng W.K."/>
            <person name="Zhao L."/>
            <person name="Hu C.X."/>
            <person name="Zhou Y.K."/>
            <person name="Han B.P."/>
            <person name="Song L.R."/>
            <person name="Shu W.S."/>
        </authorList>
    </citation>
    <scope>NUCLEOTIDE SEQUENCE [LARGE SCALE GENOMIC DNA]</scope>
    <source>
        <strain evidence="1 2">FACHB-248</strain>
    </source>
</reference>
<dbReference type="EMBL" id="JACJTA010000007">
    <property type="protein sequence ID" value="MBD2603989.1"/>
    <property type="molecule type" value="Genomic_DNA"/>
</dbReference>
<accession>A0ABR8GLC8</accession>
<dbReference type="Proteomes" id="UP000660380">
    <property type="component" value="Unassembled WGS sequence"/>
</dbReference>
<dbReference type="RefSeq" id="WP_029632830.1">
    <property type="nucleotide sequence ID" value="NZ_JACJTA010000007.1"/>
</dbReference>
<keyword evidence="2" id="KW-1185">Reference proteome</keyword>
<gene>
    <name evidence="1" type="ORF">H6G81_05460</name>
</gene>
<comment type="caution">
    <text evidence="1">The sequence shown here is derived from an EMBL/GenBank/DDBJ whole genome shotgun (WGS) entry which is preliminary data.</text>
</comment>
<evidence type="ECO:0000313" key="1">
    <source>
        <dbReference type="EMBL" id="MBD2603989.1"/>
    </source>
</evidence>
<proteinExistence type="predicted"/>